<comment type="caution">
    <text evidence="1">The sequence shown here is derived from an EMBL/GenBank/DDBJ whole genome shotgun (WGS) entry which is preliminary data.</text>
</comment>
<organism evidence="1">
    <name type="scientific">marine sediment metagenome</name>
    <dbReference type="NCBI Taxonomy" id="412755"/>
    <lineage>
        <taxon>unclassified sequences</taxon>
        <taxon>metagenomes</taxon>
        <taxon>ecological metagenomes</taxon>
    </lineage>
</organism>
<sequence>MILTTLKLFQELMAFLDEREEHMSPANLKKWLDERAIALTPPSPEALFAQSKEVQKILYEEYDKLVDDIANEMKPYADYQLKTIIDDVAGKVKEFLSL</sequence>
<protein>
    <submittedName>
        <fullName evidence="1">Uncharacterized protein</fullName>
    </submittedName>
</protein>
<reference evidence="1" key="1">
    <citation type="journal article" date="2015" name="Nature">
        <title>Complex archaea that bridge the gap between prokaryotes and eukaryotes.</title>
        <authorList>
            <person name="Spang A."/>
            <person name="Saw J.H."/>
            <person name="Jorgensen S.L."/>
            <person name="Zaremba-Niedzwiedzka K."/>
            <person name="Martijn J."/>
            <person name="Lind A.E."/>
            <person name="van Eijk R."/>
            <person name="Schleper C."/>
            <person name="Guy L."/>
            <person name="Ettema T.J."/>
        </authorList>
    </citation>
    <scope>NUCLEOTIDE SEQUENCE</scope>
</reference>
<dbReference type="AlphaFoldDB" id="A0A0F9SVH2"/>
<evidence type="ECO:0000313" key="1">
    <source>
        <dbReference type="EMBL" id="KKN40881.1"/>
    </source>
</evidence>
<proteinExistence type="predicted"/>
<name>A0A0F9SVH2_9ZZZZ</name>
<accession>A0A0F9SVH2</accession>
<dbReference type="EMBL" id="LAZR01001681">
    <property type="protein sequence ID" value="KKN40881.1"/>
    <property type="molecule type" value="Genomic_DNA"/>
</dbReference>
<gene>
    <name evidence="1" type="ORF">LCGC14_0729030</name>
</gene>